<evidence type="ECO:0000256" key="3">
    <source>
        <dbReference type="RuleBase" id="RU003696"/>
    </source>
</evidence>
<dbReference type="Proteomes" id="UP000828236">
    <property type="component" value="Unassembled WGS sequence"/>
</dbReference>
<organism evidence="6 7">
    <name type="scientific">Dermatophagoides farinae</name>
    <name type="common">American house dust mite</name>
    <dbReference type="NCBI Taxonomy" id="6954"/>
    <lineage>
        <taxon>Eukaryota</taxon>
        <taxon>Metazoa</taxon>
        <taxon>Ecdysozoa</taxon>
        <taxon>Arthropoda</taxon>
        <taxon>Chelicerata</taxon>
        <taxon>Arachnida</taxon>
        <taxon>Acari</taxon>
        <taxon>Acariformes</taxon>
        <taxon>Sarcoptiformes</taxon>
        <taxon>Astigmata</taxon>
        <taxon>Psoroptidia</taxon>
        <taxon>Analgoidea</taxon>
        <taxon>Pyroglyphidae</taxon>
        <taxon>Dermatophagoidinae</taxon>
        <taxon>Dermatophagoides</taxon>
    </lineage>
</organism>
<dbReference type="Proteomes" id="UP000790347">
    <property type="component" value="Unassembled WGS sequence"/>
</dbReference>
<accession>A0A922L9D0</accession>
<comment type="similarity">
    <text evidence="1 3">Belongs to the calycin superfamily. Fatty-acid binding protein (FABP) family.</text>
</comment>
<dbReference type="InterPro" id="IPR012674">
    <property type="entry name" value="Calycin"/>
</dbReference>
<evidence type="ECO:0000259" key="4">
    <source>
        <dbReference type="PROSITE" id="PS00214"/>
    </source>
</evidence>
<evidence type="ECO:0000256" key="1">
    <source>
        <dbReference type="ARBA" id="ARBA00008390"/>
    </source>
</evidence>
<dbReference type="CDD" id="cd00742">
    <property type="entry name" value="FABP"/>
    <property type="match status" value="1"/>
</dbReference>
<keyword evidence="2" id="KW-0446">Lipid-binding</keyword>
<evidence type="ECO:0000313" key="5">
    <source>
        <dbReference type="EMBL" id="KAH7641340.1"/>
    </source>
</evidence>
<dbReference type="EMBL" id="ASGP02000001">
    <property type="protein sequence ID" value="KAH9527108.1"/>
    <property type="molecule type" value="Genomic_DNA"/>
</dbReference>
<dbReference type="Pfam" id="PF00061">
    <property type="entry name" value="Lipocalin"/>
    <property type="match status" value="1"/>
</dbReference>
<dbReference type="InterPro" id="IPR031259">
    <property type="entry name" value="ILBP"/>
</dbReference>
<dbReference type="Gene3D" id="2.40.128.20">
    <property type="match status" value="1"/>
</dbReference>
<keyword evidence="3" id="KW-0813">Transport</keyword>
<dbReference type="OrthoDB" id="354351at2759"/>
<evidence type="ECO:0000313" key="6">
    <source>
        <dbReference type="EMBL" id="KAH9527108.1"/>
    </source>
</evidence>
<reference evidence="6" key="4">
    <citation type="journal article" date="2022" name="Res Sq">
        <title>Comparative Genomics Reveals Insights into the Divergent Evolution of Astigmatic Mites and Household Pest Adaptations.</title>
        <authorList>
            <person name="Xiong Q."/>
            <person name="Wan A.T.-Y."/>
            <person name="Liu X.-Y."/>
            <person name="Fung C.S.-H."/>
            <person name="Xiao X."/>
            <person name="Malainual N."/>
            <person name="Hou J."/>
            <person name="Wang L."/>
            <person name="Wang M."/>
            <person name="Yang K."/>
            <person name="Cui Y."/>
            <person name="Leung E."/>
            <person name="Nong W."/>
            <person name="Shin S.-K."/>
            <person name="Au S."/>
            <person name="Jeong K.Y."/>
            <person name="Chew F.T."/>
            <person name="Hui J."/>
            <person name="Leung T.F."/>
            <person name="Tungtrongchitr A."/>
            <person name="Zhong N."/>
            <person name="Liu Z."/>
            <person name="Tsui S."/>
        </authorList>
    </citation>
    <scope>NUCLEOTIDE SEQUENCE</scope>
    <source>
        <strain evidence="6">Derf</strain>
        <tissue evidence="6">Whole organism</tissue>
    </source>
</reference>
<dbReference type="EMBL" id="SDOV01000004">
    <property type="protein sequence ID" value="KAH7641340.1"/>
    <property type="molecule type" value="Genomic_DNA"/>
</dbReference>
<evidence type="ECO:0000313" key="7">
    <source>
        <dbReference type="Proteomes" id="UP000790347"/>
    </source>
</evidence>
<reference evidence="5" key="3">
    <citation type="journal article" date="2021" name="World Allergy Organ. J.">
        <title>Chromosome-level assembly of Dermatophagoides farinae genome and transcriptome reveals two novel allergens Der f 37 and Der f 39.</title>
        <authorList>
            <person name="Chen J."/>
            <person name="Cai Z."/>
            <person name="Fan D."/>
            <person name="Hu J."/>
            <person name="Hou Y."/>
            <person name="He Y."/>
            <person name="Zhang Z."/>
            <person name="Zhao Z."/>
            <person name="Gao P."/>
            <person name="Hu W."/>
            <person name="Sun J."/>
            <person name="Li J."/>
            <person name="Ji K."/>
        </authorList>
    </citation>
    <scope>NUCLEOTIDE SEQUENCE</scope>
    <source>
        <strain evidence="5">JKM2019</strain>
    </source>
</reference>
<proteinExistence type="inferred from homology"/>
<gene>
    <name evidence="6" type="primary">FABP5_5</name>
    <name evidence="6" type="ORF">DERF_001151</name>
    <name evidence="5" type="ORF">HUG17_4384</name>
</gene>
<dbReference type="PROSITE" id="PS00214">
    <property type="entry name" value="FABP"/>
    <property type="match status" value="1"/>
</dbReference>
<name>A0A922L9D0_DERFA</name>
<dbReference type="SUPFAM" id="SSF50814">
    <property type="entry name" value="Lipocalins"/>
    <property type="match status" value="1"/>
</dbReference>
<dbReference type="InterPro" id="IPR000566">
    <property type="entry name" value="Lipocln_cytosolic_FA-bd_dom"/>
</dbReference>
<sequence length="141" mass="16506">MAQVVPNDERFFGKFKLISSDNFDAFLKEIKIGFMQRKVANMTSPDLQLIKEDDGWTTIKVNTPIKTITNRFKLGEFFDETRVDGKVCKSKVDFEPPNKFIQMQWDDGLEIKYVREFVENKINVTSTCNGVECFRVYERVE</sequence>
<dbReference type="GO" id="GO:0008289">
    <property type="term" value="F:lipid binding"/>
    <property type="evidence" value="ECO:0007669"/>
    <property type="project" value="UniProtKB-KW"/>
</dbReference>
<reference evidence="5" key="2">
    <citation type="submission" date="2020-06" db="EMBL/GenBank/DDBJ databases">
        <authorList>
            <person name="Ji K."/>
            <person name="Li J."/>
        </authorList>
    </citation>
    <scope>NUCLEOTIDE SEQUENCE</scope>
    <source>
        <strain evidence="5">JKM2019</strain>
        <tissue evidence="5">Whole body</tissue>
    </source>
</reference>
<feature type="domain" description="Cytosolic fatty-acid binding proteins" evidence="4">
    <location>
        <begin position="13"/>
        <end position="30"/>
    </location>
</feature>
<keyword evidence="7" id="KW-1185">Reference proteome</keyword>
<protein>
    <submittedName>
        <fullName evidence="6">Fatty acid-binding protein</fullName>
    </submittedName>
    <submittedName>
        <fullName evidence="5">Group 13 mite allergen-like protein</fullName>
    </submittedName>
</protein>
<dbReference type="AlphaFoldDB" id="A0A922L9D0"/>
<dbReference type="PRINTS" id="PR00178">
    <property type="entry name" value="FATTYACIDBP"/>
</dbReference>
<evidence type="ECO:0000256" key="2">
    <source>
        <dbReference type="ARBA" id="ARBA00023121"/>
    </source>
</evidence>
<dbReference type="PANTHER" id="PTHR11955">
    <property type="entry name" value="FATTY ACID BINDING PROTEIN"/>
    <property type="match status" value="1"/>
</dbReference>
<comment type="caution">
    <text evidence="6">The sequence shown here is derived from an EMBL/GenBank/DDBJ whole genome shotgun (WGS) entry which is preliminary data.</text>
</comment>
<reference evidence="6" key="1">
    <citation type="submission" date="2013-05" db="EMBL/GenBank/DDBJ databases">
        <authorList>
            <person name="Yim A.K.Y."/>
            <person name="Chan T.F."/>
            <person name="Ji K.M."/>
            <person name="Liu X.Y."/>
            <person name="Zhou J.W."/>
            <person name="Li R.Q."/>
            <person name="Yang K.Y."/>
            <person name="Li J."/>
            <person name="Li M."/>
            <person name="Law P.T.W."/>
            <person name="Wu Y.L."/>
            <person name="Cai Z.L."/>
            <person name="Qin H."/>
            <person name="Bao Y."/>
            <person name="Leung R.K.K."/>
            <person name="Ng P.K.S."/>
            <person name="Zou J."/>
            <person name="Zhong X.J."/>
            <person name="Ran P.X."/>
            <person name="Zhong N.S."/>
            <person name="Liu Z.G."/>
            <person name="Tsui S.K.W."/>
        </authorList>
    </citation>
    <scope>NUCLEOTIDE SEQUENCE</scope>
    <source>
        <strain evidence="6">Derf</strain>
        <tissue evidence="6">Whole organism</tissue>
    </source>
</reference>
<dbReference type="InterPro" id="IPR000463">
    <property type="entry name" value="Fatty_acid-bd"/>
</dbReference>